<dbReference type="GeneID" id="20716296"/>
<dbReference type="SUPFAM" id="SSF58038">
    <property type="entry name" value="SNARE fusion complex"/>
    <property type="match status" value="1"/>
</dbReference>
<keyword evidence="2" id="KW-0472">Membrane</keyword>
<name>J4C4A1_THEOR</name>
<dbReference type="RefSeq" id="XP_009692127.1">
    <property type="nucleotide sequence ID" value="XM_009693832.1"/>
</dbReference>
<dbReference type="VEuPathDB" id="PiroplasmaDB:TOT_040000206"/>
<dbReference type="OrthoDB" id="359759at2759"/>
<dbReference type="eggNOG" id="ENOG502T4AW">
    <property type="taxonomic scope" value="Eukaryota"/>
</dbReference>
<evidence type="ECO:0000256" key="1">
    <source>
        <dbReference type="SAM" id="MobiDB-lite"/>
    </source>
</evidence>
<protein>
    <recommendedName>
        <fullName evidence="3">t-SNARE coiled-coil homology domain-containing protein</fullName>
    </recommendedName>
</protein>
<evidence type="ECO:0000259" key="3">
    <source>
        <dbReference type="PROSITE" id="PS50192"/>
    </source>
</evidence>
<organism evidence="4 5">
    <name type="scientific">Theileria orientalis strain Shintoku</name>
    <dbReference type="NCBI Taxonomy" id="869250"/>
    <lineage>
        <taxon>Eukaryota</taxon>
        <taxon>Sar</taxon>
        <taxon>Alveolata</taxon>
        <taxon>Apicomplexa</taxon>
        <taxon>Aconoidasida</taxon>
        <taxon>Piroplasmida</taxon>
        <taxon>Theileriidae</taxon>
        <taxon>Theileria</taxon>
    </lineage>
</organism>
<reference evidence="4 5" key="1">
    <citation type="journal article" date="2012" name="MBio">
        <title>Comparative genome analysis of three eukaryotic parasites with differing abilities to transform leukocytes reveals key mediators of Theileria-induced leukocyte transformation.</title>
        <authorList>
            <person name="Hayashida K."/>
            <person name="Hara Y."/>
            <person name="Abe T."/>
            <person name="Yamasaki C."/>
            <person name="Toyoda A."/>
            <person name="Kosuge T."/>
            <person name="Suzuki Y."/>
            <person name="Sato Y."/>
            <person name="Kawashima S."/>
            <person name="Katayama T."/>
            <person name="Wakaguri H."/>
            <person name="Inoue N."/>
            <person name="Homma K."/>
            <person name="Tada-Umezaki M."/>
            <person name="Yagi Y."/>
            <person name="Fujii Y."/>
            <person name="Habara T."/>
            <person name="Kanehisa M."/>
            <person name="Watanabe H."/>
            <person name="Ito K."/>
            <person name="Gojobori T."/>
            <person name="Sugawara H."/>
            <person name="Imanishi T."/>
            <person name="Weir W."/>
            <person name="Gardner M."/>
            <person name="Pain A."/>
            <person name="Shiels B."/>
            <person name="Hattori M."/>
            <person name="Nene V."/>
            <person name="Sugimoto C."/>
        </authorList>
    </citation>
    <scope>NUCLEOTIDE SEQUENCE [LARGE SCALE GENOMIC DNA]</scope>
    <source>
        <strain evidence="4 5">Shintoku</strain>
    </source>
</reference>
<feature type="transmembrane region" description="Helical" evidence="2">
    <location>
        <begin position="385"/>
        <end position="407"/>
    </location>
</feature>
<dbReference type="Proteomes" id="UP000003786">
    <property type="component" value="Chromosome 4"/>
</dbReference>
<keyword evidence="2" id="KW-0812">Transmembrane</keyword>
<gene>
    <name evidence="4" type="ORF">TOT_040000206</name>
</gene>
<sequence>MDKSYEFKRKSLYWNSVLKSDSDNLNTFYNDDSTIDRYSMLSSLLFNRLLSLESLLSPYTVFNDEQSFKFNKFGILTLPNTNNLHTFVTSKRLLFNKIGIESIVHDTMILGEMINQMDESLVNDTNKSNKSNSLRKHREGINSCLKYLFQILKDDVQNYQRLKLKFESSVINTVKVMTENLSEVRNIDSSKSNDSIPNTYLSHFIKTCNKSQSDCDLSEKQMSQSISDNSEYSSPDPNILGVSTSSNQKYTLRSDNNIINKDFVGNNSRLSQGSLTYERGAYNISSNYIDHSELDTQQVSDTLEQEHARTVNSINEQIKANELQAINSVQERLTEISSMFVKLTGTVEQQNELHQIINTNVQESITNIEKTQDSLKKTSKESLPFYHRILCTALVGLSVFLLFIDYLKSSKGSNKRYKNKTLKIV</sequence>
<evidence type="ECO:0000256" key="2">
    <source>
        <dbReference type="SAM" id="Phobius"/>
    </source>
</evidence>
<dbReference type="OMA" id="NINANVM"/>
<dbReference type="EMBL" id="AP011949">
    <property type="protein sequence ID" value="BAM41826.1"/>
    <property type="molecule type" value="Genomic_DNA"/>
</dbReference>
<feature type="region of interest" description="Disordered" evidence="1">
    <location>
        <begin position="219"/>
        <end position="244"/>
    </location>
</feature>
<accession>J4C4A1</accession>
<dbReference type="PROSITE" id="PS50192">
    <property type="entry name" value="T_SNARE"/>
    <property type="match status" value="1"/>
</dbReference>
<evidence type="ECO:0000313" key="4">
    <source>
        <dbReference type="EMBL" id="BAM41826.1"/>
    </source>
</evidence>
<feature type="domain" description="T-SNARE coiled-coil homology" evidence="3">
    <location>
        <begin position="316"/>
        <end position="378"/>
    </location>
</feature>
<dbReference type="AlphaFoldDB" id="J4C4A1"/>
<dbReference type="KEGG" id="tot:TOT_040000206"/>
<evidence type="ECO:0000313" key="5">
    <source>
        <dbReference type="Proteomes" id="UP000003786"/>
    </source>
</evidence>
<keyword evidence="2" id="KW-1133">Transmembrane helix</keyword>
<dbReference type="Gene3D" id="1.20.5.110">
    <property type="match status" value="1"/>
</dbReference>
<keyword evidence="5" id="KW-1185">Reference proteome</keyword>
<dbReference type="InterPro" id="IPR000727">
    <property type="entry name" value="T_SNARE_dom"/>
</dbReference>
<proteinExistence type="predicted"/>